<dbReference type="EMBL" id="CP009248">
    <property type="protein sequence ID" value="APT91295.1"/>
    <property type="molecule type" value="Genomic_DNA"/>
</dbReference>
<gene>
    <name evidence="3" type="ORF">CSPHI_10110</name>
</gene>
<feature type="compositionally biased region" description="Basic and acidic residues" evidence="1">
    <location>
        <begin position="1"/>
        <end position="16"/>
    </location>
</feature>
<keyword evidence="2" id="KW-1133">Transmembrane helix</keyword>
<keyword evidence="4" id="KW-1185">Reference proteome</keyword>
<protein>
    <recommendedName>
        <fullName evidence="5">DUF4190 domain-containing protein</fullName>
    </recommendedName>
</protein>
<feature type="transmembrane region" description="Helical" evidence="2">
    <location>
        <begin position="75"/>
        <end position="98"/>
    </location>
</feature>
<keyword evidence="2" id="KW-0472">Membrane</keyword>
<dbReference type="RefSeq" id="WP_075692902.1">
    <property type="nucleotide sequence ID" value="NZ_CP009248.1"/>
</dbReference>
<organism evidence="3 4">
    <name type="scientific">Corynebacterium sphenisci DSM 44792</name>
    <dbReference type="NCBI Taxonomy" id="1437874"/>
    <lineage>
        <taxon>Bacteria</taxon>
        <taxon>Bacillati</taxon>
        <taxon>Actinomycetota</taxon>
        <taxon>Actinomycetes</taxon>
        <taxon>Mycobacteriales</taxon>
        <taxon>Corynebacteriaceae</taxon>
        <taxon>Corynebacterium</taxon>
    </lineage>
</organism>
<feature type="transmembrane region" description="Helical" evidence="2">
    <location>
        <begin position="30"/>
        <end position="63"/>
    </location>
</feature>
<evidence type="ECO:0000256" key="1">
    <source>
        <dbReference type="SAM" id="MobiDB-lite"/>
    </source>
</evidence>
<sequence length="116" mass="12283">MSRQQKTDLAVDRTDTSEDTGEVGADNLGLYSLILAIIGVVLFYPMWYIAVPLLILAFIMGVVKYRAGGSGRMLALAAAAIATVVLLGAFAYSMTLIVEYHEVNEMTAPALGALAG</sequence>
<evidence type="ECO:0000313" key="4">
    <source>
        <dbReference type="Proteomes" id="UP000185469"/>
    </source>
</evidence>
<proteinExistence type="predicted"/>
<accession>A0A1L7CZH9</accession>
<reference evidence="3 4" key="1">
    <citation type="submission" date="2014-08" db="EMBL/GenBank/DDBJ databases">
        <title>Complete genome sequence of Corynebacterium sphenisci CECT 5990(T) (=DSM 44792(T)), isolated from healthy wild penguins.</title>
        <authorList>
            <person name="Ruckert C."/>
            <person name="Albersmeier A."/>
            <person name="Winkler A."/>
            <person name="Kalinowski J."/>
        </authorList>
    </citation>
    <scope>NUCLEOTIDE SEQUENCE [LARGE SCALE GENOMIC DNA]</scope>
    <source>
        <strain evidence="3 4">DSM 44792</strain>
    </source>
</reference>
<dbReference type="Proteomes" id="UP000185469">
    <property type="component" value="Chromosome"/>
</dbReference>
<keyword evidence="2" id="KW-0812">Transmembrane</keyword>
<evidence type="ECO:0008006" key="5">
    <source>
        <dbReference type="Google" id="ProtNLM"/>
    </source>
</evidence>
<evidence type="ECO:0000313" key="3">
    <source>
        <dbReference type="EMBL" id="APT91295.1"/>
    </source>
</evidence>
<dbReference type="AlphaFoldDB" id="A0A1L7CZH9"/>
<evidence type="ECO:0000256" key="2">
    <source>
        <dbReference type="SAM" id="Phobius"/>
    </source>
</evidence>
<name>A0A1L7CZH9_9CORY</name>
<dbReference type="KEGG" id="csph:CSPHI_10110"/>
<dbReference type="STRING" id="1437874.CSPHI_10110"/>
<feature type="region of interest" description="Disordered" evidence="1">
    <location>
        <begin position="1"/>
        <end position="24"/>
    </location>
</feature>